<comment type="caution">
    <text evidence="2">The sequence shown here is derived from an EMBL/GenBank/DDBJ whole genome shotgun (WGS) entry which is preliminary data.</text>
</comment>
<evidence type="ECO:0000313" key="2">
    <source>
        <dbReference type="EMBL" id="ORY30209.1"/>
    </source>
</evidence>
<evidence type="ECO:0000313" key="3">
    <source>
        <dbReference type="Proteomes" id="UP000193986"/>
    </source>
</evidence>
<proteinExistence type="predicted"/>
<dbReference type="GO" id="GO:0005737">
    <property type="term" value="C:cytoplasm"/>
    <property type="evidence" value="ECO:0007669"/>
    <property type="project" value="TreeGrafter"/>
</dbReference>
<gene>
    <name evidence="2" type="ORF">BCR39DRAFT_153929</name>
</gene>
<dbReference type="Pfam" id="PF01408">
    <property type="entry name" value="GFO_IDH_MocA"/>
    <property type="match status" value="1"/>
</dbReference>
<accession>A0A1Y2B5U5</accession>
<sequence length="353" mass="39824">MRSQLPNLLLASEQYKTVALCDLSLQALELCGTRFGIPKEGLFTDVSAMLASSLPIDLVLVLTADQYHAEHVIACAAAGKHVLIEKPMAQTLAECEAIEAARVKYGVVIFVGYMRRYATALERVKEAIKGKKIRYVRVRDIIGNNQYFTSQAGMHLRYFRDIPASASSDLSSRKLSNLKENLGDKWDSDPRNMHSWSLLGSLASHDLSAMRDLLGMPQKCLCSTRSNEDDGTSSWWWTAIFQYEGFKAYYEMGIDQVAVFDAHIEVYTNDSRVKIQYDTPYVKGLPIKLTIQSQAPNGDFEEKVIRPTYEDTYTLELQELYKVLIEGKEYKTTPLDARNDTILAKMVMDALVD</sequence>
<dbReference type="STRING" id="71784.A0A1Y2B5U5"/>
<dbReference type="EMBL" id="MCFC01000021">
    <property type="protein sequence ID" value="ORY30209.1"/>
    <property type="molecule type" value="Genomic_DNA"/>
</dbReference>
<evidence type="ECO:0000259" key="1">
    <source>
        <dbReference type="Pfam" id="PF01408"/>
    </source>
</evidence>
<dbReference type="Proteomes" id="UP000193986">
    <property type="component" value="Unassembled WGS sequence"/>
</dbReference>
<dbReference type="AlphaFoldDB" id="A0A1Y2B5U5"/>
<dbReference type="GO" id="GO:0006740">
    <property type="term" value="P:NADPH regeneration"/>
    <property type="evidence" value="ECO:0007669"/>
    <property type="project" value="TreeGrafter"/>
</dbReference>
<dbReference type="InterPro" id="IPR000683">
    <property type="entry name" value="Gfo/Idh/MocA-like_OxRdtase_N"/>
</dbReference>
<dbReference type="OrthoDB" id="446809at2759"/>
<dbReference type="SUPFAM" id="SSF51735">
    <property type="entry name" value="NAD(P)-binding Rossmann-fold domains"/>
    <property type="match status" value="1"/>
</dbReference>
<dbReference type="InterPro" id="IPR036291">
    <property type="entry name" value="NAD(P)-bd_dom_sf"/>
</dbReference>
<dbReference type="Gene3D" id="3.30.360.10">
    <property type="entry name" value="Dihydrodipicolinate Reductase, domain 2"/>
    <property type="match status" value="1"/>
</dbReference>
<feature type="domain" description="Gfo/Idh/MocA-like oxidoreductase N-terminal" evidence="1">
    <location>
        <begin position="6"/>
        <end position="113"/>
    </location>
</feature>
<reference evidence="2 3" key="1">
    <citation type="submission" date="2016-07" db="EMBL/GenBank/DDBJ databases">
        <title>Pervasive Adenine N6-methylation of Active Genes in Fungi.</title>
        <authorList>
            <consortium name="DOE Joint Genome Institute"/>
            <person name="Mondo S.J."/>
            <person name="Dannebaum R.O."/>
            <person name="Kuo R.C."/>
            <person name="Labutti K."/>
            <person name="Haridas S."/>
            <person name="Kuo A."/>
            <person name="Salamov A."/>
            <person name="Ahrendt S.R."/>
            <person name="Lipzen A."/>
            <person name="Sullivan W."/>
            <person name="Andreopoulos W.B."/>
            <person name="Clum A."/>
            <person name="Lindquist E."/>
            <person name="Daum C."/>
            <person name="Ramamoorthy G.K."/>
            <person name="Gryganskyi A."/>
            <person name="Culley D."/>
            <person name="Magnuson J.K."/>
            <person name="James T.Y."/>
            <person name="O'Malley M.A."/>
            <person name="Stajich J.E."/>
            <person name="Spatafora J.W."/>
            <person name="Visel A."/>
            <person name="Grigoriev I.V."/>
        </authorList>
    </citation>
    <scope>NUCLEOTIDE SEQUENCE [LARGE SCALE GENOMIC DNA]</scope>
    <source>
        <strain evidence="2 3">68-887.2</strain>
    </source>
</reference>
<dbReference type="InParanoid" id="A0A1Y2B5U5"/>
<protein>
    <recommendedName>
        <fullName evidence="1">Gfo/Idh/MocA-like oxidoreductase N-terminal domain-containing protein</fullName>
    </recommendedName>
</protein>
<dbReference type="PANTHER" id="PTHR42840">
    <property type="entry name" value="NAD(P)-BINDING ROSSMANN-FOLD SUPERFAMILY PROTEIN-RELATED"/>
    <property type="match status" value="1"/>
</dbReference>
<dbReference type="GO" id="GO:0016491">
    <property type="term" value="F:oxidoreductase activity"/>
    <property type="evidence" value="ECO:0007669"/>
    <property type="project" value="TreeGrafter"/>
</dbReference>
<organism evidence="2 3">
    <name type="scientific">Naematelia encephala</name>
    <dbReference type="NCBI Taxonomy" id="71784"/>
    <lineage>
        <taxon>Eukaryota</taxon>
        <taxon>Fungi</taxon>
        <taxon>Dikarya</taxon>
        <taxon>Basidiomycota</taxon>
        <taxon>Agaricomycotina</taxon>
        <taxon>Tremellomycetes</taxon>
        <taxon>Tremellales</taxon>
        <taxon>Naemateliaceae</taxon>
        <taxon>Naematelia</taxon>
    </lineage>
</organism>
<dbReference type="Gene3D" id="3.40.50.720">
    <property type="entry name" value="NAD(P)-binding Rossmann-like Domain"/>
    <property type="match status" value="1"/>
</dbReference>
<dbReference type="PANTHER" id="PTHR42840:SF7">
    <property type="entry name" value="BINDING ROSSMANN FOLD OXIDOREDUCTASE, PUTATIVE (AFU_ORTHOLOGUE AFUA_4G10190)-RELATED"/>
    <property type="match status" value="1"/>
</dbReference>
<dbReference type="GO" id="GO:0000166">
    <property type="term" value="F:nucleotide binding"/>
    <property type="evidence" value="ECO:0007669"/>
    <property type="project" value="InterPro"/>
</dbReference>
<name>A0A1Y2B5U5_9TREE</name>
<dbReference type="FunFam" id="3.30.360.10:FF:000061">
    <property type="entry name" value="Chromosome 8, whole genome shotgun sequence"/>
    <property type="match status" value="1"/>
</dbReference>
<keyword evidence="3" id="KW-1185">Reference proteome</keyword>